<keyword evidence="1" id="KW-0472">Membrane</keyword>
<dbReference type="EMBL" id="JAGFBR010000005">
    <property type="protein sequence ID" value="KAH0467278.1"/>
    <property type="molecule type" value="Genomic_DNA"/>
</dbReference>
<accession>A0AAV7HGY0</accession>
<sequence>MFGISKYSAEQFLPVRQKAPTVAAGGSRLSTAGANFAVVDSVSGDDIHLFRSLAFSLPALLLLLRLRRD</sequence>
<name>A0AAV7HGY0_DENCH</name>
<reference evidence="2 3" key="1">
    <citation type="journal article" date="2021" name="Hortic Res">
        <title>Chromosome-scale assembly of the Dendrobium chrysotoxum genome enhances the understanding of orchid evolution.</title>
        <authorList>
            <person name="Zhang Y."/>
            <person name="Zhang G.Q."/>
            <person name="Zhang D."/>
            <person name="Liu X.D."/>
            <person name="Xu X.Y."/>
            <person name="Sun W.H."/>
            <person name="Yu X."/>
            <person name="Zhu X."/>
            <person name="Wang Z.W."/>
            <person name="Zhao X."/>
            <person name="Zhong W.Y."/>
            <person name="Chen H."/>
            <person name="Yin W.L."/>
            <person name="Huang T."/>
            <person name="Niu S.C."/>
            <person name="Liu Z.J."/>
        </authorList>
    </citation>
    <scope>NUCLEOTIDE SEQUENCE [LARGE SCALE GENOMIC DNA]</scope>
    <source>
        <strain evidence="2">Lindl</strain>
    </source>
</reference>
<evidence type="ECO:0000313" key="2">
    <source>
        <dbReference type="EMBL" id="KAH0467278.1"/>
    </source>
</evidence>
<dbReference type="Proteomes" id="UP000775213">
    <property type="component" value="Unassembled WGS sequence"/>
</dbReference>
<evidence type="ECO:0000313" key="3">
    <source>
        <dbReference type="Proteomes" id="UP000775213"/>
    </source>
</evidence>
<evidence type="ECO:0000256" key="1">
    <source>
        <dbReference type="SAM" id="Phobius"/>
    </source>
</evidence>
<dbReference type="AlphaFoldDB" id="A0AAV7HGY0"/>
<protein>
    <submittedName>
        <fullName evidence="2">Uncharacterized protein</fullName>
    </submittedName>
</protein>
<gene>
    <name evidence="2" type="ORF">IEQ34_004516</name>
</gene>
<keyword evidence="3" id="KW-1185">Reference proteome</keyword>
<comment type="caution">
    <text evidence="2">The sequence shown here is derived from an EMBL/GenBank/DDBJ whole genome shotgun (WGS) entry which is preliminary data.</text>
</comment>
<keyword evidence="1" id="KW-1133">Transmembrane helix</keyword>
<feature type="transmembrane region" description="Helical" evidence="1">
    <location>
        <begin position="49"/>
        <end position="66"/>
    </location>
</feature>
<organism evidence="2 3">
    <name type="scientific">Dendrobium chrysotoxum</name>
    <name type="common">Orchid</name>
    <dbReference type="NCBI Taxonomy" id="161865"/>
    <lineage>
        <taxon>Eukaryota</taxon>
        <taxon>Viridiplantae</taxon>
        <taxon>Streptophyta</taxon>
        <taxon>Embryophyta</taxon>
        <taxon>Tracheophyta</taxon>
        <taxon>Spermatophyta</taxon>
        <taxon>Magnoliopsida</taxon>
        <taxon>Liliopsida</taxon>
        <taxon>Asparagales</taxon>
        <taxon>Orchidaceae</taxon>
        <taxon>Epidendroideae</taxon>
        <taxon>Malaxideae</taxon>
        <taxon>Dendrobiinae</taxon>
        <taxon>Dendrobium</taxon>
    </lineage>
</organism>
<keyword evidence="1" id="KW-0812">Transmembrane</keyword>
<proteinExistence type="predicted"/>